<evidence type="ECO:0000256" key="3">
    <source>
        <dbReference type="ARBA" id="ARBA00022723"/>
    </source>
</evidence>
<evidence type="ECO:0000313" key="10">
    <source>
        <dbReference type="EMBL" id="GFG76125.1"/>
    </source>
</evidence>
<sequence>MTPRAAEHEPIARVLPLLPVPHLDRDFDYLVAAEQSDDAQPGVRVRVRFHGRLVDGFVLERRTDTDHAGKLGWLERVVSAEPVLTAEIRRLVDAVAARYAGTRADVLRLAVPARHAKVEREPAPAALPLVVAPVDPVDPAGWRIYSRGAQFLSALAEARAARAVWQALPGELWADRFAEAAAETVRAGRTVLGIVPDQRDVELLWRAVTSRIDERSVVALSAGLGPAARYRRWLAALRGSARVVIGTRSAVFAPVTDLGLVMVWDDGDDSMAEPRAPYPHAREVAMLRAHQVRCAALIGGYARTAEAHALVCSGWAHDVVAVRPVVRARTPRVVALDDRGYEDERDPAARSARLPSVAMRAARSALQAGAPVLVQVPRRGYVPSLACGRCRAIARCRYCTGPLSLPDRADDPSRPAPQPRGPGMVGGRAAVCRWCGRTEAALRCSRCGSEAVRAVVVGARRTAEELGRAFPGTPVITSAGDRIVPHIAGHPALAVATPGAEPRACGGYGAALLLDSWALLGRQDLRAAEDTLRRWMTASALVRPRGDGGVVVVVAESSIPTVQALIRWDPVGHADAELAARTEVGLPPSVHIAAVDGPADAVTALLAETQLPGGADLLGPVDLPPGVRRPAGTPPDVAVVRMLVRVPRDQGLALAASLRRAVGVLSARQTHSLVRVQIDPLHVG</sequence>
<dbReference type="InterPro" id="IPR005259">
    <property type="entry name" value="PriA"/>
</dbReference>
<dbReference type="Proteomes" id="UP000465361">
    <property type="component" value="Unassembled WGS sequence"/>
</dbReference>
<dbReference type="InterPro" id="IPR027417">
    <property type="entry name" value="P-loop_NTPase"/>
</dbReference>
<evidence type="ECO:0000256" key="8">
    <source>
        <dbReference type="HAMAP-Rule" id="MF_00983"/>
    </source>
</evidence>
<feature type="binding site" evidence="8">
    <location>
        <position position="396"/>
    </location>
    <ligand>
        <name>Zn(2+)</name>
        <dbReference type="ChEBI" id="CHEBI:29105"/>
        <label>2</label>
    </ligand>
</feature>
<dbReference type="Gene3D" id="3.40.50.300">
    <property type="entry name" value="P-loop containing nucleotide triphosphate hydrolases"/>
    <property type="match status" value="1"/>
</dbReference>
<feature type="binding site" evidence="8">
    <location>
        <position position="435"/>
    </location>
    <ligand>
        <name>Zn(2+)</name>
        <dbReference type="ChEBI" id="CHEBI:29105"/>
        <label>2</label>
    </ligand>
</feature>
<feature type="binding site" evidence="8">
    <location>
        <position position="432"/>
    </location>
    <ligand>
        <name>Zn(2+)</name>
        <dbReference type="ChEBI" id="CHEBI:29105"/>
        <label>2</label>
    </ligand>
</feature>
<dbReference type="GO" id="GO:0006310">
    <property type="term" value="P:DNA recombination"/>
    <property type="evidence" value="ECO:0007669"/>
    <property type="project" value="InterPro"/>
</dbReference>
<keyword evidence="5 8" id="KW-0862">Zinc</keyword>
<keyword evidence="1 8" id="KW-0639">Primosome</keyword>
<reference evidence="10 11" key="1">
    <citation type="journal article" date="2019" name="Emerg. Microbes Infect.">
        <title>Comprehensive subspecies identification of 175 nontuberculous mycobacteria species based on 7547 genomic profiles.</title>
        <authorList>
            <person name="Matsumoto Y."/>
            <person name="Kinjo T."/>
            <person name="Motooka D."/>
            <person name="Nabeya D."/>
            <person name="Jung N."/>
            <person name="Uechi K."/>
            <person name="Horii T."/>
            <person name="Iida T."/>
            <person name="Fujita J."/>
            <person name="Nakamura S."/>
        </authorList>
    </citation>
    <scope>NUCLEOTIDE SEQUENCE [LARGE SCALE GENOMIC DNA]</scope>
    <source>
        <strain evidence="10 11">JCM 17322</strain>
    </source>
</reference>
<feature type="domain" description="Primosomal protein N' 3' DNA-binding" evidence="9">
    <location>
        <begin position="17"/>
        <end position="112"/>
    </location>
</feature>
<dbReference type="GO" id="GO:1990077">
    <property type="term" value="C:primosome complex"/>
    <property type="evidence" value="ECO:0007669"/>
    <property type="project" value="UniProtKB-UniRule"/>
</dbReference>
<accession>A0A7I9Y221</accession>
<dbReference type="PANTHER" id="PTHR30580">
    <property type="entry name" value="PRIMOSOMAL PROTEIN N"/>
    <property type="match status" value="1"/>
</dbReference>
<evidence type="ECO:0000256" key="4">
    <source>
        <dbReference type="ARBA" id="ARBA00022741"/>
    </source>
</evidence>
<feature type="binding site" evidence="8">
    <location>
        <position position="390"/>
    </location>
    <ligand>
        <name>Zn(2+)</name>
        <dbReference type="ChEBI" id="CHEBI:29105"/>
        <label>1</label>
    </ligand>
</feature>
<evidence type="ECO:0000259" key="9">
    <source>
        <dbReference type="Pfam" id="PF17764"/>
    </source>
</evidence>
<gene>
    <name evidence="10" type="primary">priA_2</name>
    <name evidence="8" type="synonym">priA</name>
    <name evidence="10" type="ORF">MBOT_34900</name>
</gene>
<dbReference type="GO" id="GO:0006302">
    <property type="term" value="P:double-strand break repair"/>
    <property type="evidence" value="ECO:0007669"/>
    <property type="project" value="InterPro"/>
</dbReference>
<dbReference type="RefSeq" id="WP_174813306.1">
    <property type="nucleotide sequence ID" value="NZ_BLKW01000004.1"/>
</dbReference>
<evidence type="ECO:0000256" key="5">
    <source>
        <dbReference type="ARBA" id="ARBA00022833"/>
    </source>
</evidence>
<proteinExistence type="inferred from homology"/>
<dbReference type="InterPro" id="IPR042115">
    <property type="entry name" value="PriA_3primeBD_sf"/>
</dbReference>
<evidence type="ECO:0000256" key="2">
    <source>
        <dbReference type="ARBA" id="ARBA00022705"/>
    </source>
</evidence>
<keyword evidence="6 8" id="KW-0067">ATP-binding</keyword>
<comment type="cofactor">
    <cofactor evidence="8">
        <name>Zn(2+)</name>
        <dbReference type="ChEBI" id="CHEBI:29105"/>
    </cofactor>
    <text evidence="8">Binds 2 zinc ions per subunit.</text>
</comment>
<dbReference type="HAMAP" id="MF_00983">
    <property type="entry name" value="PriA"/>
    <property type="match status" value="1"/>
</dbReference>
<dbReference type="InterPro" id="IPR041222">
    <property type="entry name" value="PriA_3primeBD"/>
</dbReference>
<dbReference type="EMBL" id="BLKW01000004">
    <property type="protein sequence ID" value="GFG76125.1"/>
    <property type="molecule type" value="Genomic_DNA"/>
</dbReference>
<dbReference type="GO" id="GO:0006269">
    <property type="term" value="P:DNA replication, synthesis of primer"/>
    <property type="evidence" value="ECO:0007669"/>
    <property type="project" value="UniProtKB-KW"/>
</dbReference>
<keyword evidence="7 8" id="KW-0238">DNA-binding</keyword>
<dbReference type="GO" id="GO:0003677">
    <property type="term" value="F:DNA binding"/>
    <property type="evidence" value="ECO:0007669"/>
    <property type="project" value="UniProtKB-UniRule"/>
</dbReference>
<dbReference type="NCBIfam" id="NF011454">
    <property type="entry name" value="PRK14873.1-4"/>
    <property type="match status" value="1"/>
</dbReference>
<evidence type="ECO:0000256" key="6">
    <source>
        <dbReference type="ARBA" id="ARBA00022840"/>
    </source>
</evidence>
<protein>
    <recommendedName>
        <fullName evidence="8">Probable replication restart protein PriA</fullName>
    </recommendedName>
    <alternativeName>
        <fullName evidence="8">Putative ATP-dependent DNA helicase PriA</fullName>
    </alternativeName>
</protein>
<dbReference type="GO" id="GO:0006270">
    <property type="term" value="P:DNA replication initiation"/>
    <property type="evidence" value="ECO:0007669"/>
    <property type="project" value="TreeGrafter"/>
</dbReference>
<evidence type="ECO:0000256" key="7">
    <source>
        <dbReference type="ARBA" id="ARBA00023125"/>
    </source>
</evidence>
<dbReference type="AlphaFoldDB" id="A0A7I9Y221"/>
<comment type="function">
    <text evidence="8">Initiates the restart of stalled replication forks, which reloads the replicative helicase on sites other than the origin of replication. Recognizes and binds to abandoned replication forks and remodels them to uncover a helicase loading site. Promotes assembly of the primosome at these replication forks.</text>
</comment>
<keyword evidence="3 8" id="KW-0479">Metal-binding</keyword>
<feature type="binding site" evidence="8">
    <location>
        <position position="444"/>
    </location>
    <ligand>
        <name>Zn(2+)</name>
        <dbReference type="ChEBI" id="CHEBI:29105"/>
        <label>1</label>
    </ligand>
</feature>
<organism evidence="10 11">
    <name type="scientific">Mycobacterium botniense</name>
    <dbReference type="NCBI Taxonomy" id="84962"/>
    <lineage>
        <taxon>Bacteria</taxon>
        <taxon>Bacillati</taxon>
        <taxon>Actinomycetota</taxon>
        <taxon>Actinomycetes</taxon>
        <taxon>Mycobacteriales</taxon>
        <taxon>Mycobacteriaceae</taxon>
        <taxon>Mycobacterium</taxon>
    </lineage>
</organism>
<comment type="caution">
    <text evidence="8">As this protein does not have any detectable helicase domains, it probably does not have helicase activity.</text>
</comment>
<comment type="caution">
    <text evidence="10">The sequence shown here is derived from an EMBL/GenBank/DDBJ whole genome shotgun (WGS) entry which is preliminary data.</text>
</comment>
<dbReference type="GO" id="GO:0043138">
    <property type="term" value="F:3'-5' DNA helicase activity"/>
    <property type="evidence" value="ECO:0007669"/>
    <property type="project" value="TreeGrafter"/>
</dbReference>
<evidence type="ECO:0000313" key="11">
    <source>
        <dbReference type="Proteomes" id="UP000465361"/>
    </source>
</evidence>
<keyword evidence="4 8" id="KW-0547">Nucleotide-binding</keyword>
<dbReference type="GO" id="GO:0005524">
    <property type="term" value="F:ATP binding"/>
    <property type="evidence" value="ECO:0007669"/>
    <property type="project" value="UniProtKB-UniRule"/>
</dbReference>
<keyword evidence="11" id="KW-1185">Reference proteome</keyword>
<keyword evidence="2 8" id="KW-0235">DNA replication</keyword>
<comment type="subunit">
    <text evidence="8">Component of the replication restart primosome.</text>
</comment>
<dbReference type="PANTHER" id="PTHR30580:SF0">
    <property type="entry name" value="PRIMOSOMAL PROTEIN N"/>
    <property type="match status" value="1"/>
</dbReference>
<name>A0A7I9Y221_9MYCO</name>
<dbReference type="Pfam" id="PF17764">
    <property type="entry name" value="PriA_3primeBD"/>
    <property type="match status" value="1"/>
</dbReference>
<evidence type="ECO:0000256" key="1">
    <source>
        <dbReference type="ARBA" id="ARBA00022515"/>
    </source>
</evidence>
<comment type="similarity">
    <text evidence="8">Belongs to the helicase family. PriA subfamily.</text>
</comment>
<dbReference type="SUPFAM" id="SSF52540">
    <property type="entry name" value="P-loop containing nucleoside triphosphate hydrolases"/>
    <property type="match status" value="1"/>
</dbReference>
<dbReference type="GO" id="GO:0008270">
    <property type="term" value="F:zinc ion binding"/>
    <property type="evidence" value="ECO:0007669"/>
    <property type="project" value="UniProtKB-UniRule"/>
</dbReference>
<dbReference type="Gene3D" id="3.40.1440.60">
    <property type="entry name" value="PriA, 3(prime) DNA-binding domain"/>
    <property type="match status" value="1"/>
</dbReference>
<feature type="binding site" evidence="8">
    <location>
        <position position="399"/>
    </location>
    <ligand>
        <name>Zn(2+)</name>
        <dbReference type="ChEBI" id="CHEBI:29105"/>
        <label>2</label>
    </ligand>
</feature>
<feature type="binding site" evidence="8">
    <location>
        <position position="447"/>
    </location>
    <ligand>
        <name>Zn(2+)</name>
        <dbReference type="ChEBI" id="CHEBI:29105"/>
        <label>1</label>
    </ligand>
</feature>
<feature type="binding site" evidence="8">
    <location>
        <position position="387"/>
    </location>
    <ligand>
        <name>Zn(2+)</name>
        <dbReference type="ChEBI" id="CHEBI:29105"/>
        <label>1</label>
    </ligand>
</feature>